<evidence type="ECO:0000313" key="2">
    <source>
        <dbReference type="Proteomes" id="UP000009097"/>
    </source>
</evidence>
<reference evidence="1" key="1">
    <citation type="submission" date="2007-04" db="EMBL/GenBank/DDBJ databases">
        <authorList>
            <consortium name="The Broad Institute Genome Sequencing Platform"/>
            <person name="Birren B."/>
            <person name="Lander E."/>
            <person name="Galagan J."/>
            <person name="Nusbaum C."/>
            <person name="Devon K."/>
            <person name="Ma L.-J."/>
            <person name="Jaffe D."/>
            <person name="Butler J."/>
            <person name="Alvarez P."/>
            <person name="Gnerre S."/>
            <person name="Grabherr M."/>
            <person name="Kleber M."/>
            <person name="Mauceli E."/>
            <person name="Brockman W."/>
            <person name="MacCallum I.A."/>
            <person name="Young S."/>
            <person name="LaButti K."/>
            <person name="DeCaprio D."/>
            <person name="Crawford M."/>
            <person name="Koehrsen M."/>
            <person name="Engels R."/>
            <person name="Montgomery P."/>
            <person name="Pearson M."/>
            <person name="Howarth C."/>
            <person name="Larson L."/>
            <person name="White J."/>
            <person name="O'Leary S."/>
            <person name="Kodira C."/>
            <person name="Zeng Q."/>
            <person name="Yandava C."/>
            <person name="Alvarado L."/>
            <person name="Kistler C."/>
            <person name="Shim W.-B."/>
            <person name="Kang S."/>
            <person name="Woloshuk C."/>
        </authorList>
    </citation>
    <scope>NUCLEOTIDE SEQUENCE</scope>
    <source>
        <strain evidence="1">4287</strain>
    </source>
</reference>
<dbReference type="KEGG" id="fox:FOXG_19767"/>
<sequence length="55" mass="5964">MPGNISEIGTFYLSDPSRRFGCLGTDYRDYENIDQLASVACGSTFQSANAALLIL</sequence>
<evidence type="ECO:0000313" key="1">
    <source>
        <dbReference type="EMBL" id="KNB06720.1"/>
    </source>
</evidence>
<dbReference type="RefSeq" id="XP_018244765.1">
    <property type="nucleotide sequence ID" value="XM_018400032.1"/>
</dbReference>
<reference evidence="1" key="2">
    <citation type="journal article" date="2010" name="Nature">
        <title>Comparative genomics reveals mobile pathogenicity chromosomes in Fusarium.</title>
        <authorList>
            <person name="Ma L.J."/>
            <person name="van der Does H.C."/>
            <person name="Borkovich K.A."/>
            <person name="Coleman J.J."/>
            <person name="Daboussi M.J."/>
            <person name="Di Pietro A."/>
            <person name="Dufresne M."/>
            <person name="Freitag M."/>
            <person name="Grabherr M."/>
            <person name="Henrissat B."/>
            <person name="Houterman P.M."/>
            <person name="Kang S."/>
            <person name="Shim W.B."/>
            <person name="Woloshuk C."/>
            <person name="Xie X."/>
            <person name="Xu J.R."/>
            <person name="Antoniw J."/>
            <person name="Baker S.E."/>
            <person name="Bluhm B.H."/>
            <person name="Breakspear A."/>
            <person name="Brown D.W."/>
            <person name="Butchko R.A."/>
            <person name="Chapman S."/>
            <person name="Coulson R."/>
            <person name="Coutinho P.M."/>
            <person name="Danchin E.G."/>
            <person name="Diener A."/>
            <person name="Gale L.R."/>
            <person name="Gardiner D.M."/>
            <person name="Goff S."/>
            <person name="Hammond-Kosack K.E."/>
            <person name="Hilburn K."/>
            <person name="Hua-Van A."/>
            <person name="Jonkers W."/>
            <person name="Kazan K."/>
            <person name="Kodira C.D."/>
            <person name="Koehrsen M."/>
            <person name="Kumar L."/>
            <person name="Lee Y.H."/>
            <person name="Li L."/>
            <person name="Manners J.M."/>
            <person name="Miranda-Saavedra D."/>
            <person name="Mukherjee M."/>
            <person name="Park G."/>
            <person name="Park J."/>
            <person name="Park S.Y."/>
            <person name="Proctor R.H."/>
            <person name="Regev A."/>
            <person name="Ruiz-Roldan M.C."/>
            <person name="Sain D."/>
            <person name="Sakthikumar S."/>
            <person name="Sykes S."/>
            <person name="Schwartz D.C."/>
            <person name="Turgeon B.G."/>
            <person name="Wapinski I."/>
            <person name="Yoder O."/>
            <person name="Young S."/>
            <person name="Zeng Q."/>
            <person name="Zhou S."/>
            <person name="Galagan J."/>
            <person name="Cuomo C.A."/>
            <person name="Kistler H.C."/>
            <person name="Rep M."/>
        </authorList>
    </citation>
    <scope>NUCLEOTIDE SEQUENCE [LARGE SCALE GENOMIC DNA]</scope>
    <source>
        <strain evidence="1">4287</strain>
    </source>
</reference>
<protein>
    <submittedName>
        <fullName evidence="1">Uncharacterized protein</fullName>
    </submittedName>
</protein>
<dbReference type="EMBL" id="DS231705">
    <property type="protein sequence ID" value="KNB06720.1"/>
    <property type="molecule type" value="Genomic_DNA"/>
</dbReference>
<gene>
    <name evidence="1" type="ORF">FOXG_19767</name>
</gene>
<organism evidence="1 2">
    <name type="scientific">Fusarium oxysporum f. sp. lycopersici (strain 4287 / CBS 123668 / FGSC 9935 / NRRL 34936)</name>
    <name type="common">Fusarium vascular wilt of tomato</name>
    <dbReference type="NCBI Taxonomy" id="426428"/>
    <lineage>
        <taxon>Eukaryota</taxon>
        <taxon>Fungi</taxon>
        <taxon>Dikarya</taxon>
        <taxon>Ascomycota</taxon>
        <taxon>Pezizomycotina</taxon>
        <taxon>Sordariomycetes</taxon>
        <taxon>Hypocreomycetidae</taxon>
        <taxon>Hypocreales</taxon>
        <taxon>Nectriaceae</taxon>
        <taxon>Fusarium</taxon>
        <taxon>Fusarium oxysporum species complex</taxon>
    </lineage>
</organism>
<dbReference type="AlphaFoldDB" id="A0A0J9V6B0"/>
<dbReference type="VEuPathDB" id="FungiDB:FOXG_19767"/>
<dbReference type="Proteomes" id="UP000009097">
    <property type="component" value="Unassembled WGS sequence"/>
</dbReference>
<accession>A0A0J9V6B0</accession>
<name>A0A0J9V6B0_FUSO4</name>
<dbReference type="GeneID" id="28960473"/>
<proteinExistence type="predicted"/>